<dbReference type="EMBL" id="JADIKF010000038">
    <property type="protein sequence ID" value="MBM7129618.1"/>
    <property type="molecule type" value="Genomic_DNA"/>
</dbReference>
<feature type="transmembrane region" description="Helical" evidence="1">
    <location>
        <begin position="45"/>
        <end position="67"/>
    </location>
</feature>
<keyword evidence="1" id="KW-0472">Membrane</keyword>
<name>A0ABS2KEL7_9GAMM</name>
<feature type="transmembrane region" description="Helical" evidence="1">
    <location>
        <begin position="131"/>
        <end position="152"/>
    </location>
</feature>
<protein>
    <recommendedName>
        <fullName evidence="4">Serine/threonine protein kinase</fullName>
    </recommendedName>
</protein>
<feature type="transmembrane region" description="Helical" evidence="1">
    <location>
        <begin position="73"/>
        <end position="93"/>
    </location>
</feature>
<evidence type="ECO:0000313" key="2">
    <source>
        <dbReference type="EMBL" id="MBM7129618.1"/>
    </source>
</evidence>
<evidence type="ECO:0008006" key="4">
    <source>
        <dbReference type="Google" id="ProtNLM"/>
    </source>
</evidence>
<keyword evidence="3" id="KW-1185">Reference proteome</keyword>
<gene>
    <name evidence="2" type="ORF">ISS99_08785</name>
</gene>
<dbReference type="RefSeq" id="WP_204631234.1">
    <property type="nucleotide sequence ID" value="NZ_BSOC01000003.1"/>
</dbReference>
<sequence>MTVELDEMKQAWQALNHRLDRQHVLDRQLFRNSLADRLRRGLRTLVWGQLALMALGVVIALWGIGFWSSHIGIWQAMACGIAMQAFGTLSIIFPARVLALVHTVDYAAPVLEIQRRLAQLRAWRVNVEARVFGVLGSIIWIPVMLMLAQYAMDRAGVNAWDQASGSLPWLVLLGAGSLLVVGLAYALICKLGQRQRLEDSFAGSSIKHAEAMLQDIAQFERE</sequence>
<proteinExistence type="predicted"/>
<feature type="transmembrane region" description="Helical" evidence="1">
    <location>
        <begin position="167"/>
        <end position="188"/>
    </location>
</feature>
<accession>A0ABS2KEL7</accession>
<evidence type="ECO:0000313" key="3">
    <source>
        <dbReference type="Proteomes" id="UP001430193"/>
    </source>
</evidence>
<keyword evidence="1" id="KW-1133">Transmembrane helix</keyword>
<organism evidence="2 3">
    <name type="scientific">Dyella mobilis</name>
    <dbReference type="NCBI Taxonomy" id="1849582"/>
    <lineage>
        <taxon>Bacteria</taxon>
        <taxon>Pseudomonadati</taxon>
        <taxon>Pseudomonadota</taxon>
        <taxon>Gammaproteobacteria</taxon>
        <taxon>Lysobacterales</taxon>
        <taxon>Rhodanobacteraceae</taxon>
        <taxon>Dyella</taxon>
    </lineage>
</organism>
<comment type="caution">
    <text evidence="2">The sequence shown here is derived from an EMBL/GenBank/DDBJ whole genome shotgun (WGS) entry which is preliminary data.</text>
</comment>
<keyword evidence="1" id="KW-0812">Transmembrane</keyword>
<evidence type="ECO:0000256" key="1">
    <source>
        <dbReference type="SAM" id="Phobius"/>
    </source>
</evidence>
<dbReference type="Proteomes" id="UP001430193">
    <property type="component" value="Unassembled WGS sequence"/>
</dbReference>
<reference evidence="2" key="1">
    <citation type="submission" date="2020-10" db="EMBL/GenBank/DDBJ databases">
        <title>Phylogeny of dyella-like bacteria.</title>
        <authorList>
            <person name="Fu J."/>
        </authorList>
    </citation>
    <scope>NUCLEOTIDE SEQUENCE</scope>
    <source>
        <strain evidence="2">DHON07</strain>
    </source>
</reference>